<keyword evidence="3" id="KW-0238">DNA-binding</keyword>
<dbReference type="CDD" id="cd17290">
    <property type="entry name" value="RMtype1_S_AleSS8ORF2795P_TRD1-CR1_like"/>
    <property type="match status" value="1"/>
</dbReference>
<evidence type="ECO:0000259" key="4">
    <source>
        <dbReference type="Pfam" id="PF01420"/>
    </source>
</evidence>
<proteinExistence type="inferred from homology"/>
<dbReference type="InterPro" id="IPR044946">
    <property type="entry name" value="Restrct_endonuc_typeI_TRD_sf"/>
</dbReference>
<keyword evidence="2" id="KW-0680">Restriction system</keyword>
<dbReference type="InterPro" id="IPR000055">
    <property type="entry name" value="Restrct_endonuc_typeI_TRD"/>
</dbReference>
<dbReference type="PANTHER" id="PTHR30408">
    <property type="entry name" value="TYPE-1 RESTRICTION ENZYME ECOKI SPECIFICITY PROTEIN"/>
    <property type="match status" value="1"/>
</dbReference>
<evidence type="ECO:0000256" key="1">
    <source>
        <dbReference type="ARBA" id="ARBA00010923"/>
    </source>
</evidence>
<reference evidence="5 6" key="1">
    <citation type="journal article" date="2019" name="Emerg. Microbes Infect.">
        <title>Comprehensive subspecies identification of 175 nontuberculous mycobacteria species based on 7547 genomic profiles.</title>
        <authorList>
            <person name="Matsumoto Y."/>
            <person name="Kinjo T."/>
            <person name="Motooka D."/>
            <person name="Nabeya D."/>
            <person name="Jung N."/>
            <person name="Uechi K."/>
            <person name="Horii T."/>
            <person name="Iida T."/>
            <person name="Fujita J."/>
            <person name="Nakamura S."/>
        </authorList>
    </citation>
    <scope>NUCLEOTIDE SEQUENCE [LARGE SCALE GENOMIC DNA]</scope>
    <source>
        <strain evidence="5 6">JCM 12272</strain>
    </source>
</reference>
<dbReference type="AlphaFoldDB" id="A0A6N4UPD6"/>
<dbReference type="Gene3D" id="3.90.220.20">
    <property type="entry name" value="DNA methylase specificity domains"/>
    <property type="match status" value="2"/>
</dbReference>
<evidence type="ECO:0000256" key="3">
    <source>
        <dbReference type="ARBA" id="ARBA00023125"/>
    </source>
</evidence>
<gene>
    <name evidence="5" type="ORF">MALV_05260</name>
</gene>
<feature type="domain" description="Type I restriction modification DNA specificity" evidence="4">
    <location>
        <begin position="226"/>
        <end position="401"/>
    </location>
</feature>
<dbReference type="GO" id="GO:0009307">
    <property type="term" value="P:DNA restriction-modification system"/>
    <property type="evidence" value="ECO:0007669"/>
    <property type="project" value="UniProtKB-KW"/>
</dbReference>
<dbReference type="Proteomes" id="UP000466906">
    <property type="component" value="Chromosome"/>
</dbReference>
<protein>
    <recommendedName>
        <fullName evidence="4">Type I restriction modification DNA specificity domain-containing protein</fullName>
    </recommendedName>
</protein>
<dbReference type="Pfam" id="PF01420">
    <property type="entry name" value="Methylase_S"/>
    <property type="match status" value="2"/>
</dbReference>
<name>A0A6N4UPD6_9MYCO</name>
<keyword evidence="6" id="KW-1185">Reference proteome</keyword>
<dbReference type="EMBL" id="AP022565">
    <property type="protein sequence ID" value="BBX25401.1"/>
    <property type="molecule type" value="Genomic_DNA"/>
</dbReference>
<evidence type="ECO:0000313" key="6">
    <source>
        <dbReference type="Proteomes" id="UP000466906"/>
    </source>
</evidence>
<comment type="similarity">
    <text evidence="1">Belongs to the type-I restriction system S methylase family.</text>
</comment>
<organism evidence="5 6">
    <name type="scientific">Mycolicibacterium alvei</name>
    <dbReference type="NCBI Taxonomy" id="67081"/>
    <lineage>
        <taxon>Bacteria</taxon>
        <taxon>Bacillati</taxon>
        <taxon>Actinomycetota</taxon>
        <taxon>Actinomycetes</taxon>
        <taxon>Mycobacteriales</taxon>
        <taxon>Mycobacteriaceae</taxon>
        <taxon>Mycolicibacterium</taxon>
    </lineage>
</organism>
<dbReference type="KEGG" id="malv:MALV_05260"/>
<dbReference type="REBASE" id="373219">
    <property type="entry name" value="S.Mal12272ORF5270P"/>
</dbReference>
<dbReference type="InterPro" id="IPR052021">
    <property type="entry name" value="Type-I_RS_S_subunit"/>
</dbReference>
<dbReference type="RefSeq" id="WP_131812924.1">
    <property type="nucleotide sequence ID" value="NZ_AP022565.1"/>
</dbReference>
<evidence type="ECO:0000313" key="5">
    <source>
        <dbReference type="EMBL" id="BBX25401.1"/>
    </source>
</evidence>
<accession>A0A6N4UPD6</accession>
<feature type="domain" description="Type I restriction modification DNA specificity" evidence="4">
    <location>
        <begin position="40"/>
        <end position="184"/>
    </location>
</feature>
<dbReference type="Gene3D" id="1.10.287.1120">
    <property type="entry name" value="Bipartite methylase S protein"/>
    <property type="match status" value="1"/>
</dbReference>
<dbReference type="GO" id="GO:0003677">
    <property type="term" value="F:DNA binding"/>
    <property type="evidence" value="ECO:0007669"/>
    <property type="project" value="UniProtKB-KW"/>
</dbReference>
<dbReference type="PANTHER" id="PTHR30408:SF12">
    <property type="entry name" value="TYPE I RESTRICTION ENZYME MJAVIII SPECIFICITY SUBUNIT"/>
    <property type="match status" value="1"/>
</dbReference>
<sequence length="437" mass="47198">MTSREIDLPAIPAHWTMLPIKFIGQLVTGGTPATTGEQQHFADGGDDSFPWFRPEDLDATGKPSVASRHLSESGWAAVPHLTPPSVHVVSIGATLGKIGYVDQLAASNQQINAIVGAQCPKFVYFALIASQDRIRASSMGNTLPIISAGRLGAVKLPVPPQDEQKAIVEFLEHETSKIDALIAKQEQLIATLREDRTATITHAVTKGLDPDTEMKDSGVEWLGDEPRRWMTSRLKNVIHSIESGTSVNAGDWPAGADDVAVLKTSCVSAGWFNPAANKTVVDQNEIDRTTCPVKADSLIVNRANTPLLVGSAGYAESGRPNLFLSDKLWQVRFNGASARFIYYWTQTEVYRSQIVAMCVGASSSMQNLAMTDFRNVAIALPPMDEQVAIARFLSTRTDTIDDLIGKSTGVIEALREYRAALITDAVTGKIDVRGAVA</sequence>
<dbReference type="SUPFAM" id="SSF116734">
    <property type="entry name" value="DNA methylase specificity domain"/>
    <property type="match status" value="2"/>
</dbReference>
<evidence type="ECO:0000256" key="2">
    <source>
        <dbReference type="ARBA" id="ARBA00022747"/>
    </source>
</evidence>